<feature type="transmembrane region" description="Helical" evidence="10">
    <location>
        <begin position="161"/>
        <end position="180"/>
    </location>
</feature>
<dbReference type="EMBL" id="LT554760">
    <property type="protein sequence ID" value="SAM07646.1"/>
    <property type="molecule type" value="Genomic_DNA"/>
</dbReference>
<comment type="catalytic activity">
    <reaction evidence="9">
        <text>O-phospho-L-tyrosyl-[protein] + H2O = L-tyrosyl-[protein] + phosphate</text>
        <dbReference type="Rhea" id="RHEA:10684"/>
        <dbReference type="Rhea" id="RHEA-COMP:10136"/>
        <dbReference type="Rhea" id="RHEA-COMP:20101"/>
        <dbReference type="ChEBI" id="CHEBI:15377"/>
        <dbReference type="ChEBI" id="CHEBI:43474"/>
        <dbReference type="ChEBI" id="CHEBI:46858"/>
        <dbReference type="ChEBI" id="CHEBI:61978"/>
        <dbReference type="EC" id="3.1.3.48"/>
    </reaction>
</comment>
<evidence type="ECO:0000256" key="4">
    <source>
        <dbReference type="ARBA" id="ARBA00022801"/>
    </source>
</evidence>
<keyword evidence="4" id="KW-0378">Hydrolase</keyword>
<dbReference type="Gene3D" id="3.90.190.10">
    <property type="entry name" value="Protein tyrosine phosphatase superfamily"/>
    <property type="match status" value="1"/>
</dbReference>
<evidence type="ECO:0000256" key="1">
    <source>
        <dbReference type="ARBA" id="ARBA00009580"/>
    </source>
</evidence>
<comment type="similarity">
    <text evidence="1">Belongs to the protein-tyrosine phosphatase family.</text>
</comment>
<dbReference type="PROSITE" id="PS50056">
    <property type="entry name" value="TYR_PHOSPHATASE_2"/>
    <property type="match status" value="1"/>
</dbReference>
<evidence type="ECO:0000256" key="6">
    <source>
        <dbReference type="ARBA" id="ARBA00023157"/>
    </source>
</evidence>
<dbReference type="EC" id="3.1.3.48" evidence="2"/>
<keyword evidence="10" id="KW-0812">Transmembrane</keyword>
<dbReference type="OrthoDB" id="5632at2759"/>
<dbReference type="InterPro" id="IPR000340">
    <property type="entry name" value="Dual-sp_phosphatase_cat-dom"/>
</dbReference>
<dbReference type="InterPro" id="IPR050561">
    <property type="entry name" value="PTP"/>
</dbReference>
<evidence type="ECO:0000256" key="2">
    <source>
        <dbReference type="ARBA" id="ARBA00013064"/>
    </source>
</evidence>
<dbReference type="Proteomes" id="UP000078561">
    <property type="component" value="Unassembled WGS sequence"/>
</dbReference>
<keyword evidence="7" id="KW-0449">Lipoprotein</keyword>
<gene>
    <name evidence="13" type="primary">ABSGL_13289.1 scaffold 13659</name>
</gene>
<keyword evidence="8" id="KW-0636">Prenylation</keyword>
<name>A0A168S0R9_ABSGL</name>
<evidence type="ECO:0000256" key="8">
    <source>
        <dbReference type="ARBA" id="ARBA00023289"/>
    </source>
</evidence>
<protein>
    <recommendedName>
        <fullName evidence="2">protein-tyrosine-phosphatase</fullName>
        <ecNumber evidence="2">3.1.3.48</ecNumber>
    </recommendedName>
</protein>
<proteinExistence type="inferred from homology"/>
<dbReference type="STRING" id="4829.A0A168S0R9"/>
<dbReference type="PROSITE" id="PS50054">
    <property type="entry name" value="TYR_PHOSPHATASE_DUAL"/>
    <property type="match status" value="1"/>
</dbReference>
<feature type="domain" description="Tyrosine-protein phosphatase" evidence="11">
    <location>
        <begin position="16"/>
        <end position="166"/>
    </location>
</feature>
<reference evidence="13" key="1">
    <citation type="submission" date="2016-04" db="EMBL/GenBank/DDBJ databases">
        <authorList>
            <person name="Evans L.H."/>
            <person name="Alamgir A."/>
            <person name="Owens N."/>
            <person name="Weber N.D."/>
            <person name="Virtaneva K."/>
            <person name="Barbian K."/>
            <person name="Babar A."/>
            <person name="Rosenke K."/>
        </authorList>
    </citation>
    <scope>NUCLEOTIDE SEQUENCE [LARGE SCALE GENOMIC DNA]</scope>
    <source>
        <strain evidence="13">CBS 101.48</strain>
    </source>
</reference>
<keyword evidence="10" id="KW-1133">Transmembrane helix</keyword>
<dbReference type="Pfam" id="PF00782">
    <property type="entry name" value="DSPc"/>
    <property type="match status" value="1"/>
</dbReference>
<keyword evidence="14" id="KW-1185">Reference proteome</keyword>
<accession>A0A168S0R9</accession>
<organism evidence="13">
    <name type="scientific">Absidia glauca</name>
    <name type="common">Pin mould</name>
    <dbReference type="NCBI Taxonomy" id="4829"/>
    <lineage>
        <taxon>Eukaryota</taxon>
        <taxon>Fungi</taxon>
        <taxon>Fungi incertae sedis</taxon>
        <taxon>Mucoromycota</taxon>
        <taxon>Mucoromycotina</taxon>
        <taxon>Mucoromycetes</taxon>
        <taxon>Mucorales</taxon>
        <taxon>Cunninghamellaceae</taxon>
        <taxon>Absidia</taxon>
    </lineage>
</organism>
<evidence type="ECO:0000259" key="11">
    <source>
        <dbReference type="PROSITE" id="PS50054"/>
    </source>
</evidence>
<dbReference type="InterPro" id="IPR029021">
    <property type="entry name" value="Prot-tyrosine_phosphatase-like"/>
</dbReference>
<evidence type="ECO:0000256" key="3">
    <source>
        <dbReference type="ARBA" id="ARBA00022481"/>
    </source>
</evidence>
<keyword evidence="5" id="KW-0904">Protein phosphatase</keyword>
<sequence>MTTSSSPLGHMVSVIDHDRIPLRFLIMDCPTENTLSLYLTTFRQHNVTMVVRCCQETYNADSLIDQGIDFIDLPFRDGGVPSRTKLDEWKMVVEKYAQHQNPSTIAVHCVAGLGRAPVLVALALIDLGLSSRDAIHLVRQKRRGAFNRSQLGFLDLYHHRMSLLFVGAFGVGVVMGWSAVNEIDAADISAAT</sequence>
<dbReference type="InterPro" id="IPR000387">
    <property type="entry name" value="Tyr_Pase_dom"/>
</dbReference>
<keyword evidence="10" id="KW-0472">Membrane</keyword>
<evidence type="ECO:0000256" key="10">
    <source>
        <dbReference type="SAM" id="Phobius"/>
    </source>
</evidence>
<feature type="domain" description="Tyrosine specific protein phosphatases" evidence="12">
    <location>
        <begin position="83"/>
        <end position="153"/>
    </location>
</feature>
<dbReference type="PANTHER" id="PTHR23339">
    <property type="entry name" value="TYROSINE SPECIFIC PROTEIN PHOSPHATASE AND DUAL SPECIFICITY PROTEIN PHOSPHATASE"/>
    <property type="match status" value="1"/>
</dbReference>
<dbReference type="AlphaFoldDB" id="A0A168S0R9"/>
<dbReference type="GO" id="GO:0004725">
    <property type="term" value="F:protein tyrosine phosphatase activity"/>
    <property type="evidence" value="ECO:0007669"/>
    <property type="project" value="UniProtKB-EC"/>
</dbReference>
<evidence type="ECO:0000256" key="9">
    <source>
        <dbReference type="ARBA" id="ARBA00051722"/>
    </source>
</evidence>
<evidence type="ECO:0000256" key="7">
    <source>
        <dbReference type="ARBA" id="ARBA00023288"/>
    </source>
</evidence>
<evidence type="ECO:0000313" key="14">
    <source>
        <dbReference type="Proteomes" id="UP000078561"/>
    </source>
</evidence>
<dbReference type="InParanoid" id="A0A168S0R9"/>
<evidence type="ECO:0000256" key="5">
    <source>
        <dbReference type="ARBA" id="ARBA00022912"/>
    </source>
</evidence>
<dbReference type="SUPFAM" id="SSF52799">
    <property type="entry name" value="(Phosphotyrosine protein) phosphatases II"/>
    <property type="match status" value="1"/>
</dbReference>
<keyword evidence="6" id="KW-1015">Disulfide bond</keyword>
<dbReference type="InterPro" id="IPR020422">
    <property type="entry name" value="TYR_PHOSPHATASE_DUAL_dom"/>
</dbReference>
<dbReference type="FunFam" id="3.90.190.10:FF:000086">
    <property type="entry name" value="Protein tyrosine phosphatase-like protein"/>
    <property type="match status" value="1"/>
</dbReference>
<keyword evidence="3" id="KW-0488">Methylation</keyword>
<evidence type="ECO:0000259" key="12">
    <source>
        <dbReference type="PROSITE" id="PS50056"/>
    </source>
</evidence>
<dbReference type="GO" id="GO:0005737">
    <property type="term" value="C:cytoplasm"/>
    <property type="evidence" value="ECO:0007669"/>
    <property type="project" value="UniProtKB-ARBA"/>
</dbReference>
<evidence type="ECO:0000313" key="13">
    <source>
        <dbReference type="EMBL" id="SAM07646.1"/>
    </source>
</evidence>